<dbReference type="RefSeq" id="WP_342679041.1">
    <property type="nucleotide sequence ID" value="NZ_JBCGCU010000012.1"/>
</dbReference>
<evidence type="ECO:0000313" key="3">
    <source>
        <dbReference type="EMBL" id="MEM0515947.1"/>
    </source>
</evidence>
<sequence>MVNSNLGRTHQQGVVLIAALVMVLVVSGIAVTLMSSSSVDMKVINAAQDYDEALTQAYADSSRAIYDEIKVNGAINFTKPNLAPFPIDGSKPNDETVVLTATGSKASLSLLKAPGVPSATNCSRKKSAHATGAQIKCSRDLRVVSSVAYGKNNRHTVSVVAGIEQESL</sequence>
<feature type="domain" description="Type 4 fimbrial biogenesis protein PilX N-terminal" evidence="2">
    <location>
        <begin position="12"/>
        <end position="61"/>
    </location>
</feature>
<evidence type="ECO:0000313" key="4">
    <source>
        <dbReference type="Proteomes" id="UP001447008"/>
    </source>
</evidence>
<evidence type="ECO:0000259" key="2">
    <source>
        <dbReference type="Pfam" id="PF14341"/>
    </source>
</evidence>
<keyword evidence="1" id="KW-0812">Transmembrane</keyword>
<keyword evidence="4" id="KW-1185">Reference proteome</keyword>
<dbReference type="InterPro" id="IPR025746">
    <property type="entry name" value="PilX_N_dom"/>
</dbReference>
<keyword evidence="1" id="KW-1133">Transmembrane helix</keyword>
<keyword evidence="1" id="KW-0472">Membrane</keyword>
<name>A0ABU9N041_9GAMM</name>
<evidence type="ECO:0000256" key="1">
    <source>
        <dbReference type="SAM" id="Phobius"/>
    </source>
</evidence>
<dbReference type="EMBL" id="JBCGCU010000012">
    <property type="protein sequence ID" value="MEM0515947.1"/>
    <property type="molecule type" value="Genomic_DNA"/>
</dbReference>
<reference evidence="3 4" key="1">
    <citation type="submission" date="2024-03" db="EMBL/GenBank/DDBJ databases">
        <title>Pseudoalteromonas qingdaonensis sp. nov., isolated from the intestines of marine benthic organisms.</title>
        <authorList>
            <person name="Lin X."/>
            <person name="Fang S."/>
            <person name="Hu X."/>
        </authorList>
    </citation>
    <scope>NUCLEOTIDE SEQUENCE [LARGE SCALE GENOMIC DNA]</scope>
    <source>
        <strain evidence="3 4">YIC-827</strain>
    </source>
</reference>
<dbReference type="Proteomes" id="UP001447008">
    <property type="component" value="Unassembled WGS sequence"/>
</dbReference>
<organism evidence="3 4">
    <name type="scientific">Pseudoalteromonas qingdaonensis</name>
    <dbReference type="NCBI Taxonomy" id="3131913"/>
    <lineage>
        <taxon>Bacteria</taxon>
        <taxon>Pseudomonadati</taxon>
        <taxon>Pseudomonadota</taxon>
        <taxon>Gammaproteobacteria</taxon>
        <taxon>Alteromonadales</taxon>
        <taxon>Pseudoalteromonadaceae</taxon>
        <taxon>Pseudoalteromonas</taxon>
    </lineage>
</organism>
<gene>
    <name evidence="3" type="ORF">WCN91_11070</name>
</gene>
<proteinExistence type="predicted"/>
<feature type="transmembrane region" description="Helical" evidence="1">
    <location>
        <begin position="12"/>
        <end position="34"/>
    </location>
</feature>
<protein>
    <submittedName>
        <fullName evidence="3">PilX N-terminal domain-containing pilus assembly protein</fullName>
    </submittedName>
</protein>
<accession>A0ABU9N041</accession>
<dbReference type="Pfam" id="PF14341">
    <property type="entry name" value="PilX_N"/>
    <property type="match status" value="1"/>
</dbReference>
<comment type="caution">
    <text evidence="3">The sequence shown here is derived from an EMBL/GenBank/DDBJ whole genome shotgun (WGS) entry which is preliminary data.</text>
</comment>